<dbReference type="InterPro" id="IPR001138">
    <property type="entry name" value="Zn2Cys6_DnaBD"/>
</dbReference>
<organism evidence="5 6">
    <name type="scientific">Neonectria punicea</name>
    <dbReference type="NCBI Taxonomy" id="979145"/>
    <lineage>
        <taxon>Eukaryota</taxon>
        <taxon>Fungi</taxon>
        <taxon>Dikarya</taxon>
        <taxon>Ascomycota</taxon>
        <taxon>Pezizomycotina</taxon>
        <taxon>Sordariomycetes</taxon>
        <taxon>Hypocreomycetidae</taxon>
        <taxon>Hypocreales</taxon>
        <taxon>Nectriaceae</taxon>
        <taxon>Neonectria</taxon>
    </lineage>
</organism>
<dbReference type="InterPro" id="IPR036864">
    <property type="entry name" value="Zn2-C6_fun-type_DNA-bd_sf"/>
</dbReference>
<comment type="caution">
    <text evidence="5">The sequence shown here is derived from an EMBL/GenBank/DDBJ whole genome shotgun (WGS) entry which is preliminary data.</text>
</comment>
<name>A0ABR1GY71_9HYPO</name>
<evidence type="ECO:0000256" key="2">
    <source>
        <dbReference type="ARBA" id="ARBA00023242"/>
    </source>
</evidence>
<evidence type="ECO:0000256" key="1">
    <source>
        <dbReference type="ARBA" id="ARBA00004123"/>
    </source>
</evidence>
<dbReference type="SUPFAM" id="SSF57701">
    <property type="entry name" value="Zn2/Cys6 DNA-binding domain"/>
    <property type="match status" value="1"/>
</dbReference>
<evidence type="ECO:0000259" key="4">
    <source>
        <dbReference type="PROSITE" id="PS50048"/>
    </source>
</evidence>
<dbReference type="CDD" id="cd00067">
    <property type="entry name" value="GAL4"/>
    <property type="match status" value="1"/>
</dbReference>
<feature type="compositionally biased region" description="Pro residues" evidence="3">
    <location>
        <begin position="1"/>
        <end position="15"/>
    </location>
</feature>
<dbReference type="EMBL" id="JAZAVJ010000119">
    <property type="protein sequence ID" value="KAK7413784.1"/>
    <property type="molecule type" value="Genomic_DNA"/>
</dbReference>
<keyword evidence="6" id="KW-1185">Reference proteome</keyword>
<reference evidence="5 6" key="1">
    <citation type="journal article" date="2025" name="Microbiol. Resour. Announc.">
        <title>Draft genome sequences for Neonectria magnoliae and Neonectria punicea, canker pathogens of Liriodendron tulipifera and Acer saccharum in West Virginia.</title>
        <authorList>
            <person name="Petronek H.M."/>
            <person name="Kasson M.T."/>
            <person name="Metheny A.M."/>
            <person name="Stauder C.M."/>
            <person name="Lovett B."/>
            <person name="Lynch S.C."/>
            <person name="Garnas J.R."/>
            <person name="Kasson L.R."/>
            <person name="Stajich J.E."/>
        </authorList>
    </citation>
    <scope>NUCLEOTIDE SEQUENCE [LARGE SCALE GENOMIC DNA]</scope>
    <source>
        <strain evidence="5 6">NRRL 64653</strain>
    </source>
</reference>
<dbReference type="PANTHER" id="PTHR31001:SF45">
    <property type="entry name" value="ZN(II)2CYS6 TRANSCRIPTION FACTOR (EUROFUNG)"/>
    <property type="match status" value="1"/>
</dbReference>
<feature type="region of interest" description="Disordered" evidence="3">
    <location>
        <begin position="1"/>
        <end position="24"/>
    </location>
</feature>
<dbReference type="Gene3D" id="4.10.240.10">
    <property type="entry name" value="Zn(2)-C6 fungal-type DNA-binding domain"/>
    <property type="match status" value="1"/>
</dbReference>
<dbReference type="InterPro" id="IPR050613">
    <property type="entry name" value="Sec_Metabolite_Reg"/>
</dbReference>
<sequence length="684" mass="77080">MSAVPPPPEQGPPQASPSRSQPSRPERILACVLCQQRKIKCDRKFPCANCIKNNAQCVPATKTRPRRRRFPERELLGRLQKYEDLLRRNNVKFDPLHKNPGLGEKESPVDCCQSDDEQTEAGPTDGSPSVSPNPESAYEAKSIWEAMTQESQGPINGTNILVSGVLESTVKEAWDQLPDGDHILFGSRVAAVDISTFHPEIVDIFRLWQIYLDNINPLLKVTHTPSLQVRIIEAASNVKKIGNTLEALMFSIYCMSIVSLEADECQSMFGLSKENLLIKYQFGCQQALMNAGFLQSADRDCLTALYFYLCMGIHNESALARYSVFEAEMRRRLWWSLMLYDTRRGEMADFKDSSLSPAWDCRVPLNVSDSDLRPDMGEQPMITAKATEAIFAVVRGELANYVRHTSSHLDFSNPALKPIAKLPSGGGLTGLEKRVEQEYLKFCDTESPIHFMTIWTARGYLAKNQLLEHYSRFPGPNTQQTDHQRDAAMSLAFRMLECDTMLMKSPLTKGYRWLLQCHFPFPAYIHIVQDLRRRPLSRQAERAWEVMSNNHEVRFPLPGPFKSPLFVMFGRTVLLAWEVLEAAMKPEELLTTPKIVLGVRQRMALIAKREQNSSAEECSATANTEAGGFPMSISVGMSDDNLMFGNGMQDSLAPMSYPIGPGQDLFNFDTNQFNWPPSTAWGLE</sequence>
<feature type="region of interest" description="Disordered" evidence="3">
    <location>
        <begin position="93"/>
        <end position="137"/>
    </location>
</feature>
<evidence type="ECO:0000313" key="5">
    <source>
        <dbReference type="EMBL" id="KAK7413784.1"/>
    </source>
</evidence>
<keyword evidence="2" id="KW-0539">Nucleus</keyword>
<gene>
    <name evidence="5" type="ORF">QQX98_007351</name>
</gene>
<dbReference type="PANTHER" id="PTHR31001">
    <property type="entry name" value="UNCHARACTERIZED TRANSCRIPTIONAL REGULATORY PROTEIN"/>
    <property type="match status" value="1"/>
</dbReference>
<evidence type="ECO:0000313" key="6">
    <source>
        <dbReference type="Proteomes" id="UP001498476"/>
    </source>
</evidence>
<feature type="domain" description="Zn(2)-C6 fungal-type" evidence="4">
    <location>
        <begin position="30"/>
        <end position="58"/>
    </location>
</feature>
<dbReference type="Pfam" id="PF00172">
    <property type="entry name" value="Zn_clus"/>
    <property type="match status" value="1"/>
</dbReference>
<dbReference type="Proteomes" id="UP001498476">
    <property type="component" value="Unassembled WGS sequence"/>
</dbReference>
<comment type="subcellular location">
    <subcellularLocation>
        <location evidence="1">Nucleus</location>
    </subcellularLocation>
</comment>
<protein>
    <recommendedName>
        <fullName evidence="4">Zn(2)-C6 fungal-type domain-containing protein</fullName>
    </recommendedName>
</protein>
<dbReference type="CDD" id="cd12148">
    <property type="entry name" value="fungal_TF_MHR"/>
    <property type="match status" value="1"/>
</dbReference>
<dbReference type="PROSITE" id="PS50048">
    <property type="entry name" value="ZN2_CY6_FUNGAL_2"/>
    <property type="match status" value="1"/>
</dbReference>
<dbReference type="SMART" id="SM00066">
    <property type="entry name" value="GAL4"/>
    <property type="match status" value="1"/>
</dbReference>
<accession>A0ABR1GY71</accession>
<proteinExistence type="predicted"/>
<evidence type="ECO:0000256" key="3">
    <source>
        <dbReference type="SAM" id="MobiDB-lite"/>
    </source>
</evidence>